<dbReference type="PANTHER" id="PTHR42693:SF53">
    <property type="entry name" value="ENDO-4-O-SULFATASE"/>
    <property type="match status" value="1"/>
</dbReference>
<dbReference type="AlphaFoldDB" id="A0A386HQ08"/>
<dbReference type="Pfam" id="PF00884">
    <property type="entry name" value="Sulfatase"/>
    <property type="match status" value="1"/>
</dbReference>
<name>A0A386HQ08_9BACT</name>
<dbReference type="FunFam" id="3.40.720.10:FF:000047">
    <property type="entry name" value="Arylsulfatase"/>
    <property type="match status" value="1"/>
</dbReference>
<gene>
    <name evidence="7" type="ORF">D6B99_07840</name>
</gene>
<keyword evidence="8" id="KW-1185">Reference proteome</keyword>
<dbReference type="GO" id="GO:0046872">
    <property type="term" value="F:metal ion binding"/>
    <property type="evidence" value="ECO:0007669"/>
    <property type="project" value="UniProtKB-KW"/>
</dbReference>
<evidence type="ECO:0000256" key="3">
    <source>
        <dbReference type="ARBA" id="ARBA00022801"/>
    </source>
</evidence>
<keyword evidence="5" id="KW-0732">Signal</keyword>
<dbReference type="InterPro" id="IPR024607">
    <property type="entry name" value="Sulfatase_CS"/>
</dbReference>
<feature type="domain" description="Sulfatase N-terminal" evidence="6">
    <location>
        <begin position="30"/>
        <end position="437"/>
    </location>
</feature>
<keyword evidence="2" id="KW-0479">Metal-binding</keyword>
<evidence type="ECO:0000256" key="4">
    <source>
        <dbReference type="ARBA" id="ARBA00022837"/>
    </source>
</evidence>
<dbReference type="InterPro" id="IPR000917">
    <property type="entry name" value="Sulfatase_N"/>
</dbReference>
<evidence type="ECO:0000259" key="6">
    <source>
        <dbReference type="Pfam" id="PF00884"/>
    </source>
</evidence>
<dbReference type="GO" id="GO:0004065">
    <property type="term" value="F:arylsulfatase activity"/>
    <property type="evidence" value="ECO:0007669"/>
    <property type="project" value="TreeGrafter"/>
</dbReference>
<evidence type="ECO:0000313" key="8">
    <source>
        <dbReference type="Proteomes" id="UP000266118"/>
    </source>
</evidence>
<protein>
    <submittedName>
        <fullName evidence="7">Arylsulfatase</fullName>
    </submittedName>
</protein>
<dbReference type="RefSeq" id="WP_119986734.1">
    <property type="nucleotide sequence ID" value="NZ_CP032489.1"/>
</dbReference>
<dbReference type="OrthoDB" id="9803751at2"/>
<dbReference type="Gene3D" id="3.30.1120.10">
    <property type="match status" value="1"/>
</dbReference>
<comment type="similarity">
    <text evidence="1">Belongs to the sulfatase family.</text>
</comment>
<dbReference type="SUPFAM" id="SSF53649">
    <property type="entry name" value="Alkaline phosphatase-like"/>
    <property type="match status" value="1"/>
</dbReference>
<sequence>MMRKICLMGVLFVSTYAQCWSQKNIASKKPNIILILADDMGFSDLNCYGGVKTQTPNINKLASEGIRFTQFYNNAWCSPTRASLLTGLYPQQVGMGQLANAKEGPTGPYQGYLSNNCVTLAEVLKLAGYNTLMSGKWHVGEAPSHWPIQRGFDHYFGLISGAANYFDITKTKIDTSISKQKLVRHMAIDGKPYFPPKKGFYMTQAITSHALQMLDDYGQKDKPFFLYLAYTAPHWPLQALPEDIARFKGAFNEGWDSLREERYLRQLRLGIIPDDRKLSPRDKEVPNWSSLSSKEQKEMAEKMAVYAAQIYRMDAGIGEVLQKLQSLRKEDNTIVIFMSDNGASAEGGIWGFDSRHNGLPAGGVDSYMSYGQSWANMSNTPFQYYKTWLHEGGISAPLIVKWPNVIAKKRDGSIIKQTPALSGHVIDIMPTLCEIAGASYPKFYRGKKILPLEGNSLLPIIKEDKKRDRLQPLYWALNGHKAMLMGNWKIVTAKMSAPWELYNIQNDRSELNNLAHKYPDKVKKMAAMWQTWANRVGVFKGQENLWQSKGGE</sequence>
<keyword evidence="4" id="KW-0106">Calcium</keyword>
<dbReference type="PANTHER" id="PTHR42693">
    <property type="entry name" value="ARYLSULFATASE FAMILY MEMBER"/>
    <property type="match status" value="1"/>
</dbReference>
<feature type="chain" id="PRO_5017293299" evidence="5">
    <location>
        <begin position="20"/>
        <end position="552"/>
    </location>
</feature>
<organism evidence="7 8">
    <name type="scientific">Arachidicoccus soli</name>
    <dbReference type="NCBI Taxonomy" id="2341117"/>
    <lineage>
        <taxon>Bacteria</taxon>
        <taxon>Pseudomonadati</taxon>
        <taxon>Bacteroidota</taxon>
        <taxon>Chitinophagia</taxon>
        <taxon>Chitinophagales</taxon>
        <taxon>Chitinophagaceae</taxon>
        <taxon>Arachidicoccus</taxon>
    </lineage>
</organism>
<reference evidence="7 8" key="1">
    <citation type="submission" date="2018-09" db="EMBL/GenBank/DDBJ databases">
        <title>Arachidicoccus sp. nov., a bacterium isolated from soil.</title>
        <authorList>
            <person name="Weon H.-Y."/>
            <person name="Kwon S.-W."/>
            <person name="Lee S.A."/>
        </authorList>
    </citation>
    <scope>NUCLEOTIDE SEQUENCE [LARGE SCALE GENOMIC DNA]</scope>
    <source>
        <strain evidence="7 8">KIS59-12</strain>
    </source>
</reference>
<evidence type="ECO:0000256" key="2">
    <source>
        <dbReference type="ARBA" id="ARBA00022723"/>
    </source>
</evidence>
<proteinExistence type="inferred from homology"/>
<dbReference type="Proteomes" id="UP000266118">
    <property type="component" value="Chromosome"/>
</dbReference>
<evidence type="ECO:0000256" key="1">
    <source>
        <dbReference type="ARBA" id="ARBA00008779"/>
    </source>
</evidence>
<dbReference type="InterPro" id="IPR050738">
    <property type="entry name" value="Sulfatase"/>
</dbReference>
<feature type="signal peptide" evidence="5">
    <location>
        <begin position="1"/>
        <end position="19"/>
    </location>
</feature>
<dbReference type="CDD" id="cd16025">
    <property type="entry name" value="PAS_like"/>
    <property type="match status" value="1"/>
</dbReference>
<dbReference type="KEGG" id="ark:D6B99_07840"/>
<dbReference type="PROSITE" id="PS00149">
    <property type="entry name" value="SULFATASE_2"/>
    <property type="match status" value="1"/>
</dbReference>
<dbReference type="EMBL" id="CP032489">
    <property type="protein sequence ID" value="AYD47521.1"/>
    <property type="molecule type" value="Genomic_DNA"/>
</dbReference>
<evidence type="ECO:0000313" key="7">
    <source>
        <dbReference type="EMBL" id="AYD47521.1"/>
    </source>
</evidence>
<accession>A0A386HQ08</accession>
<evidence type="ECO:0000256" key="5">
    <source>
        <dbReference type="SAM" id="SignalP"/>
    </source>
</evidence>
<keyword evidence="3" id="KW-0378">Hydrolase</keyword>
<dbReference type="Gene3D" id="3.40.720.10">
    <property type="entry name" value="Alkaline Phosphatase, subunit A"/>
    <property type="match status" value="1"/>
</dbReference>
<dbReference type="InterPro" id="IPR017850">
    <property type="entry name" value="Alkaline_phosphatase_core_sf"/>
</dbReference>